<keyword evidence="2" id="KW-1185">Reference proteome</keyword>
<sequence>MTEVLYHSDIFLPGWFTAPTRRVKVDYGHHAKREALADRYGEIALPAYVNLKRFRVIEVGVINGRVSKILFRGKLDNERDLCIVLIPRGDNPWRCKTVWVNLNSDKHKTLDRSRYAAA</sequence>
<name>A0A2L1IW70_9CAUD</name>
<reference evidence="1 2" key="1">
    <citation type="submission" date="2018-01" db="EMBL/GenBank/DDBJ databases">
        <authorList>
            <person name="Grinwald M.F."/>
            <person name="Tasoff P."/>
            <person name="Simpson K.F."/>
            <person name="Vasser A."/>
            <person name="Shaffer C.D."/>
            <person name="Weston-Hafer K.A."/>
            <person name="Russell D.A."/>
            <person name="Pope W.H."/>
            <person name="Jacobs-Sera D."/>
            <person name="Hendrix R.W."/>
            <person name="Hatfull G.F."/>
        </authorList>
    </citation>
    <scope>NUCLEOTIDE SEQUENCE [LARGE SCALE GENOMIC DNA]</scope>
</reference>
<dbReference type="Proteomes" id="UP000241925">
    <property type="component" value="Segment"/>
</dbReference>
<dbReference type="EMBL" id="MG757153">
    <property type="protein sequence ID" value="AVD99363.1"/>
    <property type="molecule type" value="Genomic_DNA"/>
</dbReference>
<evidence type="ECO:0000313" key="2">
    <source>
        <dbReference type="Proteomes" id="UP000241925"/>
    </source>
</evidence>
<protein>
    <submittedName>
        <fullName evidence="1">Uncharacterized protein</fullName>
    </submittedName>
</protein>
<accession>A0A2L1IW70</accession>
<organism evidence="1 2">
    <name type="scientific">Streptomyces phage BillNye</name>
    <dbReference type="NCBI Taxonomy" id="2079426"/>
    <lineage>
        <taxon>Viruses</taxon>
        <taxon>Duplodnaviria</taxon>
        <taxon>Heunggongvirae</taxon>
        <taxon>Uroviricota</taxon>
        <taxon>Caudoviricetes</taxon>
        <taxon>Stanwilliamsviridae</taxon>
        <taxon>Loccivirinae</taxon>
        <taxon>Wilnyevirus</taxon>
        <taxon>Wilnyevirus billnye</taxon>
    </lineage>
</organism>
<evidence type="ECO:0000313" key="1">
    <source>
        <dbReference type="EMBL" id="AVD99363.1"/>
    </source>
</evidence>
<gene>
    <name evidence="1" type="ORF">SEA_BILLNYE_191</name>
</gene>
<proteinExistence type="predicted"/>